<reference evidence="1" key="1">
    <citation type="submission" date="2018-11" db="EMBL/GenBank/DDBJ databases">
        <authorList>
            <consortium name="Pathogen Informatics"/>
        </authorList>
    </citation>
    <scope>NUCLEOTIDE SEQUENCE</scope>
</reference>
<comment type="caution">
    <text evidence="1">The sequence shown here is derived from an EMBL/GenBank/DDBJ whole genome shotgun (WGS) entry which is preliminary data.</text>
</comment>
<protein>
    <submittedName>
        <fullName evidence="1">Uncharacterized protein</fullName>
    </submittedName>
</protein>
<dbReference type="AlphaFoldDB" id="A0A448WKG5"/>
<organism evidence="1 2">
    <name type="scientific">Protopolystoma xenopodis</name>
    <dbReference type="NCBI Taxonomy" id="117903"/>
    <lineage>
        <taxon>Eukaryota</taxon>
        <taxon>Metazoa</taxon>
        <taxon>Spiralia</taxon>
        <taxon>Lophotrochozoa</taxon>
        <taxon>Platyhelminthes</taxon>
        <taxon>Monogenea</taxon>
        <taxon>Polyopisthocotylea</taxon>
        <taxon>Polystomatidea</taxon>
        <taxon>Polystomatidae</taxon>
        <taxon>Protopolystoma</taxon>
    </lineage>
</organism>
<dbReference type="EMBL" id="CAAALY010019337">
    <property type="protein sequence ID" value="VEL13903.1"/>
    <property type="molecule type" value="Genomic_DNA"/>
</dbReference>
<evidence type="ECO:0000313" key="2">
    <source>
        <dbReference type="Proteomes" id="UP000784294"/>
    </source>
</evidence>
<dbReference type="Proteomes" id="UP000784294">
    <property type="component" value="Unassembled WGS sequence"/>
</dbReference>
<accession>A0A448WKG5</accession>
<proteinExistence type="predicted"/>
<name>A0A448WKG5_9PLAT</name>
<gene>
    <name evidence="1" type="ORF">PXEA_LOCUS7343</name>
</gene>
<sequence>MSKGTRLTRRHLSLSLPNLSSLYLSYDKSTTLSNFSSLDRLIHFSLSSGPMDTRPIRSLKADLLGHVHVVRKLRHLPQTVTTDSLISQIKDLLSPNSDSRPTAASEMQSELMITSGEATAELIGDCIAQALDRHSRLSRPADVKNNDLLMTTTLSIDSSPLKPINLKLSKFTSNSDG</sequence>
<keyword evidence="2" id="KW-1185">Reference proteome</keyword>
<evidence type="ECO:0000313" key="1">
    <source>
        <dbReference type="EMBL" id="VEL13903.1"/>
    </source>
</evidence>